<dbReference type="AlphaFoldDB" id="A0A2J7R2R9"/>
<dbReference type="GO" id="GO:0045087">
    <property type="term" value="P:innate immune response"/>
    <property type="evidence" value="ECO:0007669"/>
    <property type="project" value="TreeGrafter"/>
</dbReference>
<dbReference type="InterPro" id="IPR008974">
    <property type="entry name" value="TRAF-like"/>
</dbReference>
<evidence type="ECO:0008006" key="11">
    <source>
        <dbReference type="Google" id="ProtNLM"/>
    </source>
</evidence>
<dbReference type="InterPro" id="IPR001841">
    <property type="entry name" value="Znf_RING"/>
</dbReference>
<dbReference type="InterPro" id="IPR049342">
    <property type="entry name" value="TRAF1-6_MATH_dom"/>
</dbReference>
<evidence type="ECO:0000256" key="1">
    <source>
        <dbReference type="ARBA" id="ARBA00004496"/>
    </source>
</evidence>
<evidence type="ECO:0000256" key="3">
    <source>
        <dbReference type="ARBA" id="ARBA00022723"/>
    </source>
</evidence>
<reference evidence="9 10" key="1">
    <citation type="submission" date="2017-12" db="EMBL/GenBank/DDBJ databases">
        <title>Hemimetabolous genomes reveal molecular basis of termite eusociality.</title>
        <authorList>
            <person name="Harrison M.C."/>
            <person name="Jongepier E."/>
            <person name="Robertson H.M."/>
            <person name="Arning N."/>
            <person name="Bitard-Feildel T."/>
            <person name="Chao H."/>
            <person name="Childers C.P."/>
            <person name="Dinh H."/>
            <person name="Doddapaneni H."/>
            <person name="Dugan S."/>
            <person name="Gowin J."/>
            <person name="Greiner C."/>
            <person name="Han Y."/>
            <person name="Hu H."/>
            <person name="Hughes D.S.T."/>
            <person name="Huylmans A.-K."/>
            <person name="Kemena C."/>
            <person name="Kremer L.P.M."/>
            <person name="Lee S.L."/>
            <person name="Lopez-Ezquerra A."/>
            <person name="Mallet L."/>
            <person name="Monroy-Kuhn J.M."/>
            <person name="Moser A."/>
            <person name="Murali S.C."/>
            <person name="Muzny D.M."/>
            <person name="Otani S."/>
            <person name="Piulachs M.-D."/>
            <person name="Poelchau M."/>
            <person name="Qu J."/>
            <person name="Schaub F."/>
            <person name="Wada-Katsumata A."/>
            <person name="Worley K.C."/>
            <person name="Xie Q."/>
            <person name="Ylla G."/>
            <person name="Poulsen M."/>
            <person name="Gibbs R.A."/>
            <person name="Schal C."/>
            <person name="Richards S."/>
            <person name="Belles X."/>
            <person name="Korb J."/>
            <person name="Bornberg-Bauer E."/>
        </authorList>
    </citation>
    <scope>NUCLEOTIDE SEQUENCE [LARGE SCALE GENOMIC DNA]</scope>
    <source>
        <tissue evidence="9">Whole body</tissue>
    </source>
</reference>
<dbReference type="GO" id="GO:0031663">
    <property type="term" value="P:lipopolysaccharide-mediated signaling pathway"/>
    <property type="evidence" value="ECO:0007669"/>
    <property type="project" value="TreeGrafter"/>
</dbReference>
<dbReference type="PROSITE" id="PS00518">
    <property type="entry name" value="ZF_RING_1"/>
    <property type="match status" value="1"/>
</dbReference>
<dbReference type="Pfam" id="PF00097">
    <property type="entry name" value="zf-C3HC4"/>
    <property type="match status" value="1"/>
</dbReference>
<dbReference type="PROSITE" id="PS50089">
    <property type="entry name" value="ZF_RING_2"/>
    <property type="match status" value="1"/>
</dbReference>
<evidence type="ECO:0000256" key="6">
    <source>
        <dbReference type="PROSITE-ProRule" id="PRU00175"/>
    </source>
</evidence>
<dbReference type="Pfam" id="PF21355">
    <property type="entry name" value="TRAF-mep_MATH"/>
    <property type="match status" value="1"/>
</dbReference>
<dbReference type="InterPro" id="IPR002083">
    <property type="entry name" value="MATH/TRAF_dom"/>
</dbReference>
<dbReference type="GO" id="GO:0016567">
    <property type="term" value="P:protein ubiquitination"/>
    <property type="evidence" value="ECO:0007669"/>
    <property type="project" value="InterPro"/>
</dbReference>
<dbReference type="Proteomes" id="UP000235965">
    <property type="component" value="Unassembled WGS sequence"/>
</dbReference>
<organism evidence="9 10">
    <name type="scientific">Cryptotermes secundus</name>
    <dbReference type="NCBI Taxonomy" id="105785"/>
    <lineage>
        <taxon>Eukaryota</taxon>
        <taxon>Metazoa</taxon>
        <taxon>Ecdysozoa</taxon>
        <taxon>Arthropoda</taxon>
        <taxon>Hexapoda</taxon>
        <taxon>Insecta</taxon>
        <taxon>Pterygota</taxon>
        <taxon>Neoptera</taxon>
        <taxon>Polyneoptera</taxon>
        <taxon>Dictyoptera</taxon>
        <taxon>Blattodea</taxon>
        <taxon>Blattoidea</taxon>
        <taxon>Termitoidae</taxon>
        <taxon>Kalotermitidae</taxon>
        <taxon>Cryptotermitinae</taxon>
        <taxon>Cryptotermes</taxon>
    </lineage>
</organism>
<dbReference type="GO" id="GO:0061630">
    <property type="term" value="F:ubiquitin protein ligase activity"/>
    <property type="evidence" value="ECO:0007669"/>
    <property type="project" value="TreeGrafter"/>
</dbReference>
<dbReference type="InterPro" id="IPR018957">
    <property type="entry name" value="Znf_C3HC4_RING-type"/>
</dbReference>
<feature type="domain" description="MATH" evidence="8">
    <location>
        <begin position="235"/>
        <end position="380"/>
    </location>
</feature>
<dbReference type="PANTHER" id="PTHR10131">
    <property type="entry name" value="TNF RECEPTOR ASSOCIATED FACTOR"/>
    <property type="match status" value="1"/>
</dbReference>
<dbReference type="SUPFAM" id="SSF57850">
    <property type="entry name" value="RING/U-box"/>
    <property type="match status" value="1"/>
</dbReference>
<dbReference type="GO" id="GO:0043122">
    <property type="term" value="P:regulation of canonical NF-kappaB signal transduction"/>
    <property type="evidence" value="ECO:0007669"/>
    <property type="project" value="TreeGrafter"/>
</dbReference>
<dbReference type="EMBL" id="NEVH01007828">
    <property type="protein sequence ID" value="PNF35132.1"/>
    <property type="molecule type" value="Genomic_DNA"/>
</dbReference>
<name>A0A2J7R2R9_9NEOP</name>
<evidence type="ECO:0000259" key="8">
    <source>
        <dbReference type="PROSITE" id="PS50144"/>
    </source>
</evidence>
<dbReference type="GO" id="GO:0005737">
    <property type="term" value="C:cytoplasm"/>
    <property type="evidence" value="ECO:0007669"/>
    <property type="project" value="UniProtKB-SubCell"/>
</dbReference>
<evidence type="ECO:0000259" key="7">
    <source>
        <dbReference type="PROSITE" id="PS50089"/>
    </source>
</evidence>
<dbReference type="Gene3D" id="2.60.210.10">
    <property type="entry name" value="Apoptosis, Tumor Necrosis Factor Receptor Associated Protein 2, Chain A"/>
    <property type="match status" value="1"/>
</dbReference>
<dbReference type="SUPFAM" id="SSF49599">
    <property type="entry name" value="TRAF domain-like"/>
    <property type="match status" value="1"/>
</dbReference>
<evidence type="ECO:0000256" key="4">
    <source>
        <dbReference type="ARBA" id="ARBA00022771"/>
    </source>
</evidence>
<dbReference type="FunCoup" id="A0A2J7R2R9">
    <property type="interactions" value="1329"/>
</dbReference>
<dbReference type="PROSITE" id="PS50144">
    <property type="entry name" value="MATH"/>
    <property type="match status" value="1"/>
</dbReference>
<dbReference type="PANTHER" id="PTHR10131:SF152">
    <property type="entry name" value="TNF RECEPTOR-ASSOCIATED FACTOR 6"/>
    <property type="match status" value="1"/>
</dbReference>
<dbReference type="InParanoid" id="A0A2J7R2R9"/>
<dbReference type="GO" id="GO:0008270">
    <property type="term" value="F:zinc ion binding"/>
    <property type="evidence" value="ECO:0007669"/>
    <property type="project" value="UniProtKB-KW"/>
</dbReference>
<comment type="subcellular location">
    <subcellularLocation>
        <location evidence="1">Cytoplasm</location>
    </subcellularLocation>
</comment>
<evidence type="ECO:0000256" key="5">
    <source>
        <dbReference type="ARBA" id="ARBA00022833"/>
    </source>
</evidence>
<accession>A0A2J7R2R9</accession>
<dbReference type="SMART" id="SM00184">
    <property type="entry name" value="RING"/>
    <property type="match status" value="1"/>
</dbReference>
<keyword evidence="5" id="KW-0862">Zinc</keyword>
<keyword evidence="3" id="KW-0479">Metal-binding</keyword>
<evidence type="ECO:0000313" key="10">
    <source>
        <dbReference type="Proteomes" id="UP000235965"/>
    </source>
</evidence>
<comment type="caution">
    <text evidence="9">The sequence shown here is derived from an EMBL/GenBank/DDBJ whole genome shotgun (WGS) entry which is preliminary data.</text>
</comment>
<proteinExistence type="predicted"/>
<protein>
    <recommendedName>
        <fullName evidence="11">TNF receptor-associated factor 6</fullName>
    </recommendedName>
</protein>
<dbReference type="SMART" id="SM00504">
    <property type="entry name" value="Ubox"/>
    <property type="match status" value="1"/>
</dbReference>
<dbReference type="EMBL" id="NEVH01007828">
    <property type="protein sequence ID" value="PNF35131.1"/>
    <property type="molecule type" value="Genomic_DNA"/>
</dbReference>
<dbReference type="InterPro" id="IPR017907">
    <property type="entry name" value="Znf_RING_CS"/>
</dbReference>
<feature type="domain" description="RING-type" evidence="7">
    <location>
        <begin position="31"/>
        <end position="70"/>
    </location>
</feature>
<dbReference type="OrthoDB" id="6499288at2759"/>
<dbReference type="STRING" id="105785.A0A2J7R2R9"/>
<keyword evidence="2" id="KW-0963">Cytoplasm</keyword>
<evidence type="ECO:0000256" key="2">
    <source>
        <dbReference type="ARBA" id="ARBA00022490"/>
    </source>
</evidence>
<keyword evidence="4 6" id="KW-0863">Zinc-finger</keyword>
<gene>
    <name evidence="9" type="ORF">B7P43_G09481</name>
</gene>
<dbReference type="InterPro" id="IPR003613">
    <property type="entry name" value="Ubox_domain"/>
</dbReference>
<dbReference type="Gene3D" id="3.30.40.10">
    <property type="entry name" value="Zinc/RING finger domain, C3HC4 (zinc finger)"/>
    <property type="match status" value="1"/>
</dbReference>
<sequence length="383" mass="43163">MAAQEARGGCAQESSIPCLEGDTPLEARFECPICLQCLSEPVLTPCGHRFCNSCICAWLKREGGVCPVDNQPLNSDKDLFPDNFTRREIQELDVKNHQGGIESGTQVVECSFREVGCLAAVHPDELAAHLDTQIHYHTSLLSTAYSKLQVCVQGQKMDAKAQEASNLWEPDSKAQVHQNGDVQQPWQGLLRSLYERIVMLEQRNREQDIQLDNMKRQLFANIDQVSQDLALRYCSGTYLWTVTQISSKLEAMAANPTRCMFYSPGFYTAPNGYRFCARMNLSPNDRTQVALLIHLMRTDHDDSLVWPFTGRITFMLVNAKDSSRHVCDTMMSRPELAAFKRPLRDMNPRGFGYTEFVSVLDLSTQGFVTSDDSILIKLHILAV</sequence>
<evidence type="ECO:0000313" key="9">
    <source>
        <dbReference type="EMBL" id="PNF35131.1"/>
    </source>
</evidence>
<dbReference type="InterPro" id="IPR013083">
    <property type="entry name" value="Znf_RING/FYVE/PHD"/>
</dbReference>
<keyword evidence="10" id="KW-1185">Reference proteome</keyword>